<dbReference type="PANTHER" id="PTHR11731:SF193">
    <property type="entry name" value="DIPEPTIDYL PEPTIDASE 9"/>
    <property type="match status" value="1"/>
</dbReference>
<gene>
    <name evidence="2" type="ORF">ACFQ5N_09020</name>
</gene>
<evidence type="ECO:0000259" key="1">
    <source>
        <dbReference type="Pfam" id="PF00326"/>
    </source>
</evidence>
<dbReference type="EC" id="3.4.-.-" evidence="2"/>
<sequence>MKAQLTSLFILLSVATFAQKKVLDHKDFEIWNSIKNKQISANGKYVMYSLEKGEKDNFLQIKDAKATTIFQQERAQKGIFTSNSKFALFTIKPWKDSVVALKRKKIKKDKLPKDSLGIYNLNSQTLTKIGNVKSYKVPEEWSGYVAYLLEDIKKEKDTSKKKSDKKKSKKKLKKVGKENGYHLVLRNLNTNKQDTIKFVKDYLFAKEGAYFTYTTTGLDSTLIEGVYVVDLKENTSKNIYTSKKAKYHQLSISDTGKNIGFVVDADTTKVQVRPNELYVWSEGKPLAEKILDAKSSPKGYRVSSDGKIHFSKDASKMYFGLATPPIVKDTTLIDEEIVNVEVWTYNEPRLYTVQELQVKDDQKKSYETVLHLNNNSIVQLATKEYPNANIGNEGNAAYSLVRNSEPYQLESQWKGYTASDYALVNVATGETTEILNNIAGRVRLSPAGKYAYGYNSVDSTWFAYSVATNKLVNLTAETSFYDELNDSPKHPRSYGAAGWTTNDDAFLIYDRYDIWKFNPENGTAVKLTNGRASKITYKYLKLNDEERFIPKDEKWLLSTFNGVTMDAGYYEYNSKNNKGKQLIKGPNRFTKPLKAKNTNNIVFTKESFTQFPDLIYSDLSFKSEKILTNANPQQSEYNWGTAELVHWTSLDGIELTGMLIKPENFDASKKYPMIVNFYERSSDRLHRHIAPSPGRSTINYSFYASRGYVIFNPDVVYKVGYPGESAYNCVIPGVNALIEKGFVDKDNIGVQGHSWGGYQIAHLVTKTNIFKAAESGAPVANMISAYGGIRWWTGLSRQFQYEHTQSRIGGTPWEVADRYIENSPIFNIDKITTPLLIMHNDADGHVPWYQGIEFFVSLRRLGKPSWFLNYNEEPHWPLKMQNRKDFNIRMAQFFDYYLKGAKMPVWMQKGVPAIEKGINQGYELISE</sequence>
<evidence type="ECO:0000313" key="2">
    <source>
        <dbReference type="EMBL" id="MFD1293975.1"/>
    </source>
</evidence>
<evidence type="ECO:0000313" key="3">
    <source>
        <dbReference type="Proteomes" id="UP001597241"/>
    </source>
</evidence>
<dbReference type="PANTHER" id="PTHR11731">
    <property type="entry name" value="PROTEASE FAMILY S9B,C DIPEPTIDYL-PEPTIDASE IV-RELATED"/>
    <property type="match status" value="1"/>
</dbReference>
<dbReference type="Proteomes" id="UP001597241">
    <property type="component" value="Unassembled WGS sequence"/>
</dbReference>
<dbReference type="InterPro" id="IPR029058">
    <property type="entry name" value="AB_hydrolase_fold"/>
</dbReference>
<reference evidence="3" key="1">
    <citation type="journal article" date="2019" name="Int. J. Syst. Evol. Microbiol.">
        <title>The Global Catalogue of Microorganisms (GCM) 10K type strain sequencing project: providing services to taxonomists for standard genome sequencing and annotation.</title>
        <authorList>
            <consortium name="The Broad Institute Genomics Platform"/>
            <consortium name="The Broad Institute Genome Sequencing Center for Infectious Disease"/>
            <person name="Wu L."/>
            <person name="Ma J."/>
        </authorList>
    </citation>
    <scope>NUCLEOTIDE SEQUENCE [LARGE SCALE GENOMIC DNA]</scope>
    <source>
        <strain evidence="3">CCUG 62221</strain>
    </source>
</reference>
<organism evidence="2 3">
    <name type="scientific">Lutibacter holmesii</name>
    <dbReference type="NCBI Taxonomy" id="1137985"/>
    <lineage>
        <taxon>Bacteria</taxon>
        <taxon>Pseudomonadati</taxon>
        <taxon>Bacteroidota</taxon>
        <taxon>Flavobacteriia</taxon>
        <taxon>Flavobacteriales</taxon>
        <taxon>Flavobacteriaceae</taxon>
        <taxon>Lutibacter</taxon>
    </lineage>
</organism>
<name>A0ABW3WNG9_9FLAO</name>
<accession>A0ABW3WNG9</accession>
<dbReference type="SUPFAM" id="SSF53474">
    <property type="entry name" value="alpha/beta-Hydrolases"/>
    <property type="match status" value="1"/>
</dbReference>
<dbReference type="InterPro" id="IPR050278">
    <property type="entry name" value="Serine_Prot_S9B/DPPIV"/>
</dbReference>
<keyword evidence="2" id="KW-0378">Hydrolase</keyword>
<proteinExistence type="predicted"/>
<dbReference type="InterPro" id="IPR001375">
    <property type="entry name" value="Peptidase_S9_cat"/>
</dbReference>
<comment type="caution">
    <text evidence="2">The sequence shown here is derived from an EMBL/GenBank/DDBJ whole genome shotgun (WGS) entry which is preliminary data.</text>
</comment>
<dbReference type="EMBL" id="JBHTMV010000004">
    <property type="protein sequence ID" value="MFD1293975.1"/>
    <property type="molecule type" value="Genomic_DNA"/>
</dbReference>
<dbReference type="GO" id="GO:0016787">
    <property type="term" value="F:hydrolase activity"/>
    <property type="evidence" value="ECO:0007669"/>
    <property type="project" value="UniProtKB-KW"/>
</dbReference>
<protein>
    <submittedName>
        <fullName evidence="2">Alpha/beta hydrolase family protein</fullName>
        <ecNumber evidence="2">3.4.-.-</ecNumber>
    </submittedName>
</protein>
<feature type="domain" description="Peptidase S9 prolyl oligopeptidase catalytic" evidence="1">
    <location>
        <begin position="730"/>
        <end position="899"/>
    </location>
</feature>
<dbReference type="SUPFAM" id="SSF82171">
    <property type="entry name" value="DPP6 N-terminal domain-like"/>
    <property type="match status" value="1"/>
</dbReference>
<keyword evidence="3" id="KW-1185">Reference proteome</keyword>
<dbReference type="Pfam" id="PF00326">
    <property type="entry name" value="Peptidase_S9"/>
    <property type="match status" value="1"/>
</dbReference>
<dbReference type="RefSeq" id="WP_386809170.1">
    <property type="nucleotide sequence ID" value="NZ_JBHTMV010000004.1"/>
</dbReference>
<dbReference type="Gene3D" id="3.40.50.1820">
    <property type="entry name" value="alpha/beta hydrolase"/>
    <property type="match status" value="1"/>
</dbReference>